<dbReference type="GO" id="GO:0005737">
    <property type="term" value="C:cytoplasm"/>
    <property type="evidence" value="ECO:0007669"/>
    <property type="project" value="UniProtKB-SubCell"/>
</dbReference>
<evidence type="ECO:0000256" key="4">
    <source>
        <dbReference type="ARBA" id="ARBA00022741"/>
    </source>
</evidence>
<dbReference type="GO" id="GO:0003924">
    <property type="term" value="F:GTPase activity"/>
    <property type="evidence" value="ECO:0007669"/>
    <property type="project" value="TreeGrafter"/>
</dbReference>
<comment type="function">
    <text evidence="8">Required for a late step of 50S ribosomal subunit assembly. Has GTPase activity.</text>
</comment>
<evidence type="ECO:0000256" key="5">
    <source>
        <dbReference type="ARBA" id="ARBA00022801"/>
    </source>
</evidence>
<dbReference type="RefSeq" id="WP_176238435.1">
    <property type="nucleotide sequence ID" value="NZ_AP024412.1"/>
</dbReference>
<dbReference type="InterPro" id="IPR027417">
    <property type="entry name" value="P-loop_NTPase"/>
</dbReference>
<organism evidence="10 11">
    <name type="scientific">Mariniplasma anaerobium</name>
    <dbReference type="NCBI Taxonomy" id="2735436"/>
    <lineage>
        <taxon>Bacteria</taxon>
        <taxon>Bacillati</taxon>
        <taxon>Mycoplasmatota</taxon>
        <taxon>Mollicutes</taxon>
        <taxon>Acholeplasmatales</taxon>
        <taxon>Acholeplasmataceae</taxon>
        <taxon>Mariniplasma</taxon>
    </lineage>
</organism>
<keyword evidence="5" id="KW-0378">Hydrolase</keyword>
<evidence type="ECO:0000256" key="9">
    <source>
        <dbReference type="PIRSR" id="PIRSR006230-1"/>
    </source>
</evidence>
<keyword evidence="4 8" id="KW-0547">Nucleotide-binding</keyword>
<proteinExistence type="inferred from homology"/>
<dbReference type="Gene3D" id="1.10.1580.10">
    <property type="match status" value="1"/>
</dbReference>
<feature type="binding site" evidence="9">
    <location>
        <begin position="137"/>
        <end position="142"/>
    </location>
    <ligand>
        <name>GTP</name>
        <dbReference type="ChEBI" id="CHEBI:37565"/>
    </ligand>
</feature>
<dbReference type="EMBL" id="AP024412">
    <property type="protein sequence ID" value="BCR35588.1"/>
    <property type="molecule type" value="Genomic_DNA"/>
</dbReference>
<dbReference type="Proteomes" id="UP000620133">
    <property type="component" value="Chromosome"/>
</dbReference>
<dbReference type="InterPro" id="IPR016478">
    <property type="entry name" value="GTPase_MTG1"/>
</dbReference>
<comment type="subcellular location">
    <subcellularLocation>
        <location evidence="1 8">Cytoplasm</location>
    </subcellularLocation>
</comment>
<name>A0A7U9XUZ4_9MOLU</name>
<dbReference type="AlphaFoldDB" id="A0A7U9XUZ4"/>
<dbReference type="SUPFAM" id="SSF52540">
    <property type="entry name" value="P-loop containing nucleoside triphosphate hydrolases"/>
    <property type="match status" value="1"/>
</dbReference>
<dbReference type="PROSITE" id="PS51721">
    <property type="entry name" value="G_CP"/>
    <property type="match status" value="1"/>
</dbReference>
<evidence type="ECO:0000256" key="8">
    <source>
        <dbReference type="PIRNR" id="PIRNR006230"/>
    </source>
</evidence>
<feature type="binding site" evidence="9">
    <location>
        <position position="181"/>
    </location>
    <ligand>
        <name>GTP</name>
        <dbReference type="ChEBI" id="CHEBI:37565"/>
    </ligand>
</feature>
<dbReference type="Gene3D" id="3.40.50.300">
    <property type="entry name" value="P-loop containing nucleotide triphosphate hydrolases"/>
    <property type="match status" value="1"/>
</dbReference>
<dbReference type="InterPro" id="IPR006073">
    <property type="entry name" value="GTP-bd"/>
</dbReference>
<evidence type="ECO:0000313" key="10">
    <source>
        <dbReference type="EMBL" id="BCR35588.1"/>
    </source>
</evidence>
<evidence type="ECO:0000256" key="6">
    <source>
        <dbReference type="ARBA" id="ARBA00022884"/>
    </source>
</evidence>
<keyword evidence="3 8" id="KW-0963">Cytoplasm</keyword>
<protein>
    <recommendedName>
        <fullName evidence="2 8">Ribosome biogenesis GTPase A</fullName>
    </recommendedName>
</protein>
<dbReference type="InterPro" id="IPR023179">
    <property type="entry name" value="GTP-bd_ortho_bundle_sf"/>
</dbReference>
<dbReference type="PANTHER" id="PTHR45782:SF4">
    <property type="entry name" value="MITOCHONDRIAL RIBOSOME-ASSOCIATED GTPASE 1"/>
    <property type="match status" value="1"/>
</dbReference>
<dbReference type="KEGG" id="manr:MPAN_004810"/>
<keyword evidence="11" id="KW-1185">Reference proteome</keyword>
<dbReference type="GO" id="GO:0003723">
    <property type="term" value="F:RNA binding"/>
    <property type="evidence" value="ECO:0007669"/>
    <property type="project" value="UniProtKB-KW"/>
</dbReference>
<feature type="binding site" evidence="9">
    <location>
        <begin position="65"/>
        <end position="68"/>
    </location>
    <ligand>
        <name>GTP</name>
        <dbReference type="ChEBI" id="CHEBI:37565"/>
    </ligand>
</feature>
<reference evidence="10" key="1">
    <citation type="submission" date="2021-01" db="EMBL/GenBank/DDBJ databases">
        <title>Draft genome sequence of Acholeplasmataceae bacterium strain Mahy22.</title>
        <authorList>
            <person name="Watanabe M."/>
            <person name="Kojima H."/>
            <person name="Fukui M."/>
        </authorList>
    </citation>
    <scope>NUCLEOTIDE SEQUENCE</scope>
    <source>
        <strain evidence="10">Mahy22</strain>
    </source>
</reference>
<gene>
    <name evidence="10" type="primary">rbgA</name>
    <name evidence="10" type="ORF">MPAN_004810</name>
</gene>
<dbReference type="InterPro" id="IPR030378">
    <property type="entry name" value="G_CP_dom"/>
</dbReference>
<dbReference type="FunFam" id="3.40.50.300:FF:000590">
    <property type="entry name" value="Ribosome biogenesis GTPase A"/>
    <property type="match status" value="1"/>
</dbReference>
<dbReference type="GO" id="GO:0006412">
    <property type="term" value="P:translation"/>
    <property type="evidence" value="ECO:0007669"/>
    <property type="project" value="TreeGrafter"/>
</dbReference>
<dbReference type="PANTHER" id="PTHR45782">
    <property type="entry name" value="MITOCHONDRIAL RIBOSOME-ASSOCIATED GTPASE 1"/>
    <property type="match status" value="1"/>
</dbReference>
<dbReference type="PIRSF" id="PIRSF006230">
    <property type="entry name" value="MG442"/>
    <property type="match status" value="1"/>
</dbReference>
<sequence length="287" mass="33058">MDKKNTTKQIQWYPGHMFKSFREIKEKLKLMDIVMILLDARLPLSSMNPNVLKMVKHKPILLLFNKMDLADTNLLHDHMTYYEDLGFSTLKIDSQSQINTNKIYDKAYEVLKEKMDRNREKGLLDRPIRTMILGIPNVGKSTLINALSGKKATKTGNKPGVTKAQQWIKLGSNFELLDTPGVLWPKFEDEKVGYHLAITGAIKDDIIPIDDVCQYALNFLKIHYPKRLLERYDIALDMDDYVSMLDAIGQKRGALLRGAEIDYDRVYHIILTDIRNNQLGGLSFDRI</sequence>
<keyword evidence="6" id="KW-0694">RNA-binding</keyword>
<keyword evidence="7 8" id="KW-0342">GTP-binding</keyword>
<evidence type="ECO:0000256" key="7">
    <source>
        <dbReference type="ARBA" id="ARBA00023134"/>
    </source>
</evidence>
<dbReference type="Pfam" id="PF01926">
    <property type="entry name" value="MMR_HSR1"/>
    <property type="match status" value="1"/>
</dbReference>
<dbReference type="GO" id="GO:0005525">
    <property type="term" value="F:GTP binding"/>
    <property type="evidence" value="ECO:0007669"/>
    <property type="project" value="UniProtKB-KW"/>
</dbReference>
<evidence type="ECO:0000256" key="3">
    <source>
        <dbReference type="ARBA" id="ARBA00022490"/>
    </source>
</evidence>
<accession>A0A7U9XUZ4</accession>
<comment type="similarity">
    <text evidence="8">Belongs to the TRAFAC class YlqF/YawG GTPase family. MTG1 subfamily.</text>
</comment>
<evidence type="ECO:0000256" key="2">
    <source>
        <dbReference type="ARBA" id="ARBA00014898"/>
    </source>
</evidence>
<evidence type="ECO:0000313" key="11">
    <source>
        <dbReference type="Proteomes" id="UP000620133"/>
    </source>
</evidence>
<dbReference type="FunFam" id="1.10.1580.10:FF:000003">
    <property type="entry name" value="Ribosome biogenesis GTPase A"/>
    <property type="match status" value="1"/>
</dbReference>
<dbReference type="PRINTS" id="PR00326">
    <property type="entry name" value="GTP1OBG"/>
</dbReference>
<dbReference type="NCBIfam" id="TIGR03596">
    <property type="entry name" value="GTPase_YlqF"/>
    <property type="match status" value="1"/>
</dbReference>
<dbReference type="InterPro" id="IPR019991">
    <property type="entry name" value="GTP-bd_ribosome_bgen"/>
</dbReference>
<dbReference type="CDD" id="cd01856">
    <property type="entry name" value="YlqF"/>
    <property type="match status" value="1"/>
</dbReference>
<evidence type="ECO:0000256" key="1">
    <source>
        <dbReference type="ARBA" id="ARBA00004496"/>
    </source>
</evidence>